<evidence type="ECO:0000256" key="3">
    <source>
        <dbReference type="ARBA" id="ARBA00022448"/>
    </source>
</evidence>
<name>D5EHQ2_CORAD</name>
<dbReference type="HOGENOM" id="CLU_032473_4_1_0"/>
<reference evidence="11 12" key="1">
    <citation type="journal article" date="2010" name="Stand. Genomic Sci.">
        <title>Complete genome sequence of Coraliomargarita akajimensis type strain (04OKA010-24).</title>
        <authorList>
            <person name="Mavromatis K."/>
            <person name="Abt B."/>
            <person name="Brambilla E."/>
            <person name="Lapidus A."/>
            <person name="Copeland A."/>
            <person name="Deshpande S."/>
            <person name="Nolan M."/>
            <person name="Lucas S."/>
            <person name="Tice H."/>
            <person name="Cheng J.F."/>
            <person name="Han C."/>
            <person name="Detter J.C."/>
            <person name="Woyke T."/>
            <person name="Goodwin L."/>
            <person name="Pitluck S."/>
            <person name="Held B."/>
            <person name="Brettin T."/>
            <person name="Tapia R."/>
            <person name="Ivanova N."/>
            <person name="Mikhailova N."/>
            <person name="Pati A."/>
            <person name="Liolios K."/>
            <person name="Chen A."/>
            <person name="Palaniappan K."/>
            <person name="Land M."/>
            <person name="Hauser L."/>
            <person name="Chang Y.J."/>
            <person name="Jeffries C.D."/>
            <person name="Rohde M."/>
            <person name="Goker M."/>
            <person name="Bristow J."/>
            <person name="Eisen J.A."/>
            <person name="Markowitz V."/>
            <person name="Hugenholtz P."/>
            <person name="Klenk H.P."/>
            <person name="Kyrpides N.C."/>
        </authorList>
    </citation>
    <scope>NUCLEOTIDE SEQUENCE [LARGE SCALE GENOMIC DNA]</scope>
    <source>
        <strain evidence="12">DSM 45221 / IAM 15411 / JCM 23193 / KCTC 12865</strain>
    </source>
</reference>
<feature type="region of interest" description="Disordered" evidence="10">
    <location>
        <begin position="58"/>
        <end position="81"/>
    </location>
</feature>
<dbReference type="PANTHER" id="PTHR38762">
    <property type="entry name" value="CRYPTIC OUTER MEMBRANE PORIN BGLH-RELATED"/>
    <property type="match status" value="1"/>
</dbReference>
<evidence type="ECO:0000256" key="2">
    <source>
        <dbReference type="ARBA" id="ARBA00007055"/>
    </source>
</evidence>
<comment type="similarity">
    <text evidence="2">Belongs to the porin LamB (TC 1.B.3) family.</text>
</comment>
<sequence>MLTLLSISGFGALNAQEDAAVTELRELVGEMQERYEKRIEALESEVKSLKQEQQEWQAAKAAEPSGGASEQAVPAAEQRPLTDEEKAVMVHSRMIDPTGEMPDREIMFVPTGRQQYWKGFSFNGYLRAGAGFNEHGAAQEEFVIPDGLFEIGWRLGNEKDTYGELSLNQELIDDPQAIQASVHFRPAFKFNGSKLNYLPTGNSSGSDPQFLVREAYVLTSNVLDNEDITFWAGQRFYDRHDIHINDFYFLDMSGFGGGVEKIPLGNGTLAVAYLAGTYDELVAVDSGKFQENNLDVRWKDVELLGGKNLFWVNSAFNSESDAPNPQDSEFGMAFGWLHEHMIGEAWTKTGIQWGYGPAADFNTYSNNWKPQGAIGDQESLLITHQMVWDVDEDFSFMFVALYQYDDLGFVPDDNGAPGADTRSLASAGIRPIWWFTDTLALQSELGIDWVDDNRFSAGKDGGTLTKFTIAPTIKPQGGFWTRPEIRLYATYAFWDDSFEGQIGGDGQANDTSGFSFGVQTEVWW</sequence>
<protein>
    <submittedName>
        <fullName evidence="11">Porin LamB type</fullName>
    </submittedName>
</protein>
<keyword evidence="7" id="KW-0626">Porin</keyword>
<evidence type="ECO:0000256" key="9">
    <source>
        <dbReference type="ARBA" id="ARBA00023237"/>
    </source>
</evidence>
<evidence type="ECO:0000256" key="6">
    <source>
        <dbReference type="ARBA" id="ARBA00023065"/>
    </source>
</evidence>
<dbReference type="KEGG" id="caa:Caka_1072"/>
<evidence type="ECO:0000256" key="4">
    <source>
        <dbReference type="ARBA" id="ARBA00022452"/>
    </source>
</evidence>
<proteinExistence type="inferred from homology"/>
<dbReference type="InterPro" id="IPR003192">
    <property type="entry name" value="Porin_LamB"/>
</dbReference>
<dbReference type="AlphaFoldDB" id="D5EHQ2"/>
<keyword evidence="12" id="KW-1185">Reference proteome</keyword>
<dbReference type="GO" id="GO:0015144">
    <property type="term" value="F:carbohydrate transmembrane transporter activity"/>
    <property type="evidence" value="ECO:0007669"/>
    <property type="project" value="TreeGrafter"/>
</dbReference>
<keyword evidence="3" id="KW-0813">Transport</keyword>
<organism evidence="11 12">
    <name type="scientific">Coraliomargarita akajimensis (strain DSM 45221 / IAM 15411 / JCM 23193 / KCTC 12865 / 04OKA010-24)</name>
    <dbReference type="NCBI Taxonomy" id="583355"/>
    <lineage>
        <taxon>Bacteria</taxon>
        <taxon>Pseudomonadati</taxon>
        <taxon>Verrucomicrobiota</taxon>
        <taxon>Opitutia</taxon>
        <taxon>Puniceicoccales</taxon>
        <taxon>Coraliomargaritaceae</taxon>
        <taxon>Coraliomargarita</taxon>
    </lineage>
</organism>
<dbReference type="SUPFAM" id="SSF56935">
    <property type="entry name" value="Porins"/>
    <property type="match status" value="1"/>
</dbReference>
<dbReference type="STRING" id="583355.Caka_1072"/>
<dbReference type="EMBL" id="CP001998">
    <property type="protein sequence ID" value="ADE54093.1"/>
    <property type="molecule type" value="Genomic_DNA"/>
</dbReference>
<evidence type="ECO:0000256" key="8">
    <source>
        <dbReference type="ARBA" id="ARBA00023136"/>
    </source>
</evidence>
<keyword evidence="5" id="KW-0812">Transmembrane</keyword>
<accession>D5EHQ2</accession>
<dbReference type="GO" id="GO:0015288">
    <property type="term" value="F:porin activity"/>
    <property type="evidence" value="ECO:0007669"/>
    <property type="project" value="UniProtKB-KW"/>
</dbReference>
<evidence type="ECO:0000256" key="5">
    <source>
        <dbReference type="ARBA" id="ARBA00022692"/>
    </source>
</evidence>
<dbReference type="RefSeq" id="WP_013042815.1">
    <property type="nucleotide sequence ID" value="NC_014008.1"/>
</dbReference>
<dbReference type="InterPro" id="IPR050286">
    <property type="entry name" value="G_neg_Bact_CarbUptk_Porin"/>
</dbReference>
<keyword evidence="9" id="KW-0998">Cell outer membrane</keyword>
<keyword evidence="8" id="KW-0472">Membrane</keyword>
<dbReference type="Pfam" id="PF02264">
    <property type="entry name" value="LamB"/>
    <property type="match status" value="1"/>
</dbReference>
<keyword evidence="4" id="KW-1134">Transmembrane beta strand</keyword>
<evidence type="ECO:0000256" key="7">
    <source>
        <dbReference type="ARBA" id="ARBA00023114"/>
    </source>
</evidence>
<evidence type="ECO:0000256" key="10">
    <source>
        <dbReference type="SAM" id="MobiDB-lite"/>
    </source>
</evidence>
<dbReference type="Gene3D" id="2.40.170.10">
    <property type="entry name" value="Porin, LamB type"/>
    <property type="match status" value="1"/>
</dbReference>
<dbReference type="GO" id="GO:0006811">
    <property type="term" value="P:monoatomic ion transport"/>
    <property type="evidence" value="ECO:0007669"/>
    <property type="project" value="UniProtKB-KW"/>
</dbReference>
<dbReference type="GO" id="GO:0046930">
    <property type="term" value="C:pore complex"/>
    <property type="evidence" value="ECO:0007669"/>
    <property type="project" value="UniProtKB-KW"/>
</dbReference>
<dbReference type="GO" id="GO:0009279">
    <property type="term" value="C:cell outer membrane"/>
    <property type="evidence" value="ECO:0007669"/>
    <property type="project" value="UniProtKB-SubCell"/>
</dbReference>
<evidence type="ECO:0000256" key="1">
    <source>
        <dbReference type="ARBA" id="ARBA00004571"/>
    </source>
</evidence>
<evidence type="ECO:0000313" key="12">
    <source>
        <dbReference type="Proteomes" id="UP000000925"/>
    </source>
</evidence>
<comment type="subcellular location">
    <subcellularLocation>
        <location evidence="1">Cell outer membrane</location>
        <topology evidence="1">Multi-pass membrane protein</topology>
    </subcellularLocation>
</comment>
<dbReference type="eggNOG" id="COG4580">
    <property type="taxonomic scope" value="Bacteria"/>
</dbReference>
<evidence type="ECO:0000313" key="11">
    <source>
        <dbReference type="EMBL" id="ADE54093.1"/>
    </source>
</evidence>
<dbReference type="Proteomes" id="UP000000925">
    <property type="component" value="Chromosome"/>
</dbReference>
<dbReference type="InterPro" id="IPR036998">
    <property type="entry name" value="Porin_LamB_sf"/>
</dbReference>
<keyword evidence="6" id="KW-0406">Ion transport</keyword>
<dbReference type="GO" id="GO:0015774">
    <property type="term" value="P:polysaccharide transport"/>
    <property type="evidence" value="ECO:0007669"/>
    <property type="project" value="TreeGrafter"/>
</dbReference>
<gene>
    <name evidence="11" type="ordered locus">Caka_1072</name>
</gene>
<dbReference type="PANTHER" id="PTHR38762:SF1">
    <property type="entry name" value="CRYPTIC OUTER MEMBRANE PORIN BGLH-RELATED"/>
    <property type="match status" value="1"/>
</dbReference>